<evidence type="ECO:0000256" key="6">
    <source>
        <dbReference type="ARBA" id="ARBA00022825"/>
    </source>
</evidence>
<dbReference type="NCBIfam" id="TIGR04183">
    <property type="entry name" value="Por_Secre_tail"/>
    <property type="match status" value="1"/>
</dbReference>
<dbReference type="NCBIfam" id="NF012200">
    <property type="entry name" value="choice_anch_D"/>
    <property type="match status" value="3"/>
</dbReference>
<dbReference type="RefSeq" id="WP_202246172.1">
    <property type="nucleotide sequence ID" value="NZ_JAESIY010000012.1"/>
</dbReference>
<dbReference type="PANTHER" id="PTHR43399:SF4">
    <property type="entry name" value="CELL WALL-ASSOCIATED PROTEASE"/>
    <property type="match status" value="1"/>
</dbReference>
<accession>A0A937FCH4</accession>
<comment type="subcellular location">
    <subcellularLocation>
        <location evidence="1">Cytoplasm</location>
    </subcellularLocation>
</comment>
<dbReference type="SUPFAM" id="SSF49265">
    <property type="entry name" value="Fibronectin type III"/>
    <property type="match status" value="1"/>
</dbReference>
<dbReference type="GO" id="GO:0006508">
    <property type="term" value="P:proteolysis"/>
    <property type="evidence" value="ECO:0007669"/>
    <property type="project" value="UniProtKB-KW"/>
</dbReference>
<dbReference type="SUPFAM" id="SSF52743">
    <property type="entry name" value="Subtilisin-like"/>
    <property type="match status" value="1"/>
</dbReference>
<protein>
    <submittedName>
        <fullName evidence="10">Choice-of-anchor D domain-containing protein</fullName>
    </submittedName>
</protein>
<dbReference type="PROSITE" id="PS51892">
    <property type="entry name" value="SUBTILASE"/>
    <property type="match status" value="1"/>
</dbReference>
<dbReference type="GO" id="GO:0016020">
    <property type="term" value="C:membrane"/>
    <property type="evidence" value="ECO:0007669"/>
    <property type="project" value="InterPro"/>
</dbReference>
<dbReference type="InterPro" id="IPR013783">
    <property type="entry name" value="Ig-like_fold"/>
</dbReference>
<dbReference type="InterPro" id="IPR002126">
    <property type="entry name" value="Cadherin-like_dom"/>
</dbReference>
<evidence type="ECO:0000259" key="9">
    <source>
        <dbReference type="PROSITE" id="PS50853"/>
    </source>
</evidence>
<dbReference type="PROSITE" id="PS50268">
    <property type="entry name" value="CADHERIN_2"/>
    <property type="match status" value="1"/>
</dbReference>
<feature type="domain" description="Cadherin" evidence="8">
    <location>
        <begin position="2243"/>
        <end position="2336"/>
    </location>
</feature>
<evidence type="ECO:0000259" key="8">
    <source>
        <dbReference type="PROSITE" id="PS50268"/>
    </source>
</evidence>
<dbReference type="Pfam" id="PF12371">
    <property type="entry name" value="TMEM131_like_N"/>
    <property type="match status" value="1"/>
</dbReference>
<dbReference type="InterPro" id="IPR000209">
    <property type="entry name" value="Peptidase_S8/S53_dom"/>
</dbReference>
<feature type="active site" description="Charge relay system" evidence="7">
    <location>
        <position position="262"/>
    </location>
</feature>
<dbReference type="InterPro" id="IPR036852">
    <property type="entry name" value="Peptidase_S8/S53_dom_sf"/>
</dbReference>
<keyword evidence="11" id="KW-1185">Reference proteome</keyword>
<dbReference type="InterPro" id="IPR022398">
    <property type="entry name" value="Peptidase_S8_His-AS"/>
</dbReference>
<keyword evidence="6 7" id="KW-0720">Serine protease</keyword>
<dbReference type="Pfam" id="PF00082">
    <property type="entry name" value="Peptidase_S8"/>
    <property type="match status" value="1"/>
</dbReference>
<keyword evidence="5 7" id="KW-0378">Hydrolase</keyword>
<dbReference type="GO" id="GO:0007156">
    <property type="term" value="P:homophilic cell adhesion via plasma membrane adhesion molecules"/>
    <property type="evidence" value="ECO:0007669"/>
    <property type="project" value="InterPro"/>
</dbReference>
<dbReference type="SMART" id="SM00112">
    <property type="entry name" value="CA"/>
    <property type="match status" value="1"/>
</dbReference>
<evidence type="ECO:0000256" key="1">
    <source>
        <dbReference type="ARBA" id="ARBA00004496"/>
    </source>
</evidence>
<dbReference type="InterPro" id="IPR015919">
    <property type="entry name" value="Cadherin-like_sf"/>
</dbReference>
<dbReference type="InterPro" id="IPR022113">
    <property type="entry name" value="TMEM131L_N"/>
</dbReference>
<evidence type="ECO:0000313" key="10">
    <source>
        <dbReference type="EMBL" id="MBL3658380.1"/>
    </source>
</evidence>
<dbReference type="CDD" id="cd11304">
    <property type="entry name" value="Cadherin_repeat"/>
    <property type="match status" value="1"/>
</dbReference>
<evidence type="ECO:0000256" key="5">
    <source>
        <dbReference type="ARBA" id="ARBA00022801"/>
    </source>
</evidence>
<dbReference type="InterPro" id="IPR036116">
    <property type="entry name" value="FN3_sf"/>
</dbReference>
<evidence type="ECO:0000256" key="3">
    <source>
        <dbReference type="ARBA" id="ARBA00022490"/>
    </source>
</evidence>
<dbReference type="InterPro" id="IPR051048">
    <property type="entry name" value="Peptidase_S8/S53_subtilisin"/>
</dbReference>
<comment type="caution">
    <text evidence="10">The sequence shown here is derived from an EMBL/GenBank/DDBJ whole genome shotgun (WGS) entry which is preliminary data.</text>
</comment>
<evidence type="ECO:0000256" key="2">
    <source>
        <dbReference type="ARBA" id="ARBA00011073"/>
    </source>
</evidence>
<organism evidence="10 11">
    <name type="scientific">Fulvivirga sediminis</name>
    <dbReference type="NCBI Taxonomy" id="2803949"/>
    <lineage>
        <taxon>Bacteria</taxon>
        <taxon>Pseudomonadati</taxon>
        <taxon>Bacteroidota</taxon>
        <taxon>Cytophagia</taxon>
        <taxon>Cytophagales</taxon>
        <taxon>Fulvivirgaceae</taxon>
        <taxon>Fulvivirga</taxon>
    </lineage>
</organism>
<dbReference type="InterPro" id="IPR015500">
    <property type="entry name" value="Peptidase_S8_subtilisin-rel"/>
</dbReference>
<feature type="active site" description="Charge relay system" evidence="7">
    <location>
        <position position="436"/>
    </location>
</feature>
<keyword evidence="3" id="KW-0963">Cytoplasm</keyword>
<dbReference type="SMART" id="SM00060">
    <property type="entry name" value="FN3"/>
    <property type="match status" value="1"/>
</dbReference>
<dbReference type="PROSITE" id="PS50853">
    <property type="entry name" value="FN3"/>
    <property type="match status" value="1"/>
</dbReference>
<dbReference type="GO" id="GO:0005509">
    <property type="term" value="F:calcium ion binding"/>
    <property type="evidence" value="ECO:0007669"/>
    <property type="project" value="InterPro"/>
</dbReference>
<dbReference type="PANTHER" id="PTHR43399">
    <property type="entry name" value="SUBTILISIN-RELATED"/>
    <property type="match status" value="1"/>
</dbReference>
<dbReference type="GO" id="GO:0007160">
    <property type="term" value="P:cell-matrix adhesion"/>
    <property type="evidence" value="ECO:0007669"/>
    <property type="project" value="InterPro"/>
</dbReference>
<comment type="similarity">
    <text evidence="2 7">Belongs to the peptidase S8 family.</text>
</comment>
<dbReference type="Gene3D" id="2.60.40.10">
    <property type="entry name" value="Immunoglobulins"/>
    <property type="match status" value="7"/>
</dbReference>
<reference evidence="10" key="1">
    <citation type="submission" date="2021-01" db="EMBL/GenBank/DDBJ databases">
        <title>Fulvivirga kasyanovii gen. nov., sp nov., a novel member of the phylum Bacteroidetes isolated from seawater in a mussel farm.</title>
        <authorList>
            <person name="Zhao L.-H."/>
            <person name="Wang Z.-J."/>
        </authorList>
    </citation>
    <scope>NUCLEOTIDE SEQUENCE</scope>
    <source>
        <strain evidence="10">2943</strain>
    </source>
</reference>
<sequence>MKNIYIDRAMLYRHWLFLLGLMMLPFLLAAQSNPNNKTLRLKLTEQAAASIEKSSLNKSSKGYVVTGFPALDALNAKSNTVSMKRVFAHGGKYEAKHRKYGLHLWYEISYPESSANKSMESVRSAYERLPEVQIAEVFLEKKRSVEESSMKAAGVNTLDTLADDPQLDLQWHYNNTGQTGGTAGADISLFQAWGLETGSNDVIVAVIDGGIDVDHADLEGNMWVNDGEIPGNGIDDDDNGYIDDINGYNFADGTGQIPGDTHGTHVGGTVAAETNNGVGVAGVAGGSGADDGIRLMSCTTFGVTTSGGFDVAFIYAADNGAVIAQNSWGYTSPGNFEQSVLDAIDYFIAEAGYDENGNPYGPMQGGVVIFAAGNSGSDNEWYPGYYEPVLAVAGTDHNDNQYTGSNRGDWVEVAAPAVNVYSTLPNNQYGSLTGTSMACPHVSGVAALIVSKFAGNITPQQVWSRIIETADELSSLPAGFGSGRLNAFNALQENDGTAPEPIDDLAVADVYQNSIILTWTAPSDPGNGSASIYDIRYSTEPITEENFSDATQVGDEPSPSSAGTLEEFEIDGLRASSTFYFAIKSADFFGNVSEISNIASGTTENAPVISIVPESLDIDINVMQNPVATADITLMNEGDGANLEYTMSAAIVSQSQSFTSKLYPGEGLKRMDMQLYGVGNTAEGISTKTAGVSRTSKYHPYADAIDAIDSIAYDEPDNVAEDFVGLTNGNAFTSAVRFDVEQAVFTLTHVKNLFRTETLAEPTTIVEIYSGENLGSMELLLSQEVNLASEEGEYFTIPLEVPQTFYEGDVFWVVAKFPTGIMYPQGFDTDITPRPNTFFYSADGGSSYSSLPYALKVRALSASGLGVDWITFDPVRGSVAPGESEEVTITFDASSIGNGEYGVKIIADNNDPSNSKASIPATVTVSGQMPDLVTDIQFLEFGSVLIGNTKEMAVSIVNDGFGDLELTDVSVEGFAFDVEPSSLSLAPGEEAALIVSFSPSYAGNINGTLNITSNDPSEGSLEIPLVGVGTSPPVIGVTPEEVISATLDVGDSTTKTIEIINYGNYPLTFSFPELAVERLLSDTSIEKNNTSKIETIELSSKDEVDSRRGHPVLLGAGEDLDFGYRWIDSDEEGGPLYTWDDISSTGTEIIEGSDDGSTEIELPFTFEFYGEEKNRVIISSNGYLTFGTDGTDYTNDQIPSEDDPNDFIAPFWDDLRPSSERGNIYYQVKSGRLIVQYQEVGNYASSGTATFQVVLYSNGSINFFYSSMSTLNDNQSATVGIENADATDGLQVVFNNAFVKDSLAVSIMPPQPEFITDADPLIGVVPVNSSVSVEVTLNATGLYDGEYTSNLLIASNDPFNPVVEVPFELTAIGYPLIHVEPESIEFDTLFIDASQQATISVINEGSKALEVSSMTNSSSAFEVEFDGPVSIEPGSGINVPVIFSPESEGLFTDEVVINSDDSDGNEMLTVSLSGVGVTPPAIVVSPDSIFASVEAGEMAYDTITIENTGGYELIYSLAGTYWFKAEVVQQASNAPIIDFGNIYLSKEDEDTRTGHPVRSGAGSDNSFGYTWADNKNGSGPSYDWHDIEDSGVDITDDVLSGIFADGDVQVPIGFDFNFYGNTYDSVWVSANGLLSFSEISGGTASNSQIPTANSINNIIAGLWDDLEPGAISGTVVYESSDDMLIVQFTDVARYGSSSEGTVTFQMIIYKNGNIKLQYADVETASFLNQSTIGIENATGTDGAQVAFNTAYLEDELVVLFEPPVMGKVAPGEMVTVAVTLDASDLNDGVYEDDVIISSNDPETPEVSIPVTLTVSGMPDLVALPDTLDFGEVYVHEDSVFSKTMEVTLSNPGSKVLTVDSLFVDGSGFVVEGEAPFTLDPDDELTLSVTFMPESLMEYSASLIFYSDSKSDSTYAVTLLGEGVAPPVFTATIPGDSLYIELKSDEVVSDYITVANNGGSLLTYDATVQYSLGANASSFAKVPKYAHITASDAPIGLAHAKPVISAARMDDEGIEFTDSIAYDPNLTAEDYVGIPDETLPFSSATKFEAPASGFTLTHVRNFFRTEGSTDPVVMEVYAGGDNPVLGELVTSQEIPTGTTDGQFELISLNSPQSFDEGEVFWVVFHYPVSIIYSQGINSNISGVEGLFMYSNNGGVSFTPAEVDIPGVAFKVRALESVSPWLTLDPEAGEVAPAEEEQIEVTVSAADAGPGDHSASITIASNDPFNPLVQIPVQVHVNQVPEFVEYPTDTVSVYESKEISITFKAEDYDGEILVYTLEEMYPNVTFKASADSAVLKFKPDFEQSGYYTFTVAAIDNSLETTTVSFVVEVIDVNRPPMIVGQIPIQKYNMGGGTDIIDLSAYITDPDMEPLTYTVTAINDAVVDVDIEGKLLFITPLKQGKTYVSIIASDEDGDMVGTSFEVRVRKANASPVVVKQTENQDFTADLESVVFNLSEMFEDPDGDVLSYNALSSDEDVVTVVLAEDMLILVKHNSGESEITVDAQDGKGGAVSTTFLTKVGRVTGVEGAFSGNEIGLTSYPNPMYATSTLRYSLDEASDVNVQILTTDGRMIRTIINEKQMAGDHDVMHDRKGLREGLYLYRIQVGDQVFYRRLAVSNQ</sequence>
<dbReference type="PROSITE" id="PS00137">
    <property type="entry name" value="SUBTILASE_HIS"/>
    <property type="match status" value="1"/>
</dbReference>
<dbReference type="GO" id="GO:0004252">
    <property type="term" value="F:serine-type endopeptidase activity"/>
    <property type="evidence" value="ECO:0007669"/>
    <property type="project" value="UniProtKB-UniRule"/>
</dbReference>
<feature type="domain" description="Fibronectin type-III" evidence="9">
    <location>
        <begin position="498"/>
        <end position="606"/>
    </location>
</feature>
<dbReference type="PRINTS" id="PR00723">
    <property type="entry name" value="SUBTILISIN"/>
</dbReference>
<evidence type="ECO:0000313" key="11">
    <source>
        <dbReference type="Proteomes" id="UP000659388"/>
    </source>
</evidence>
<name>A0A937FCH4_9BACT</name>
<dbReference type="PROSITE" id="PS00138">
    <property type="entry name" value="SUBTILASE_SER"/>
    <property type="match status" value="1"/>
</dbReference>
<dbReference type="InterPro" id="IPR003961">
    <property type="entry name" value="FN3_dom"/>
</dbReference>
<feature type="active site" description="Charge relay system" evidence="7">
    <location>
        <position position="208"/>
    </location>
</feature>
<dbReference type="InterPro" id="IPR023828">
    <property type="entry name" value="Peptidase_S8_Ser-AS"/>
</dbReference>
<proteinExistence type="inferred from homology"/>
<dbReference type="EMBL" id="JAESIY010000012">
    <property type="protein sequence ID" value="MBL3658380.1"/>
    <property type="molecule type" value="Genomic_DNA"/>
</dbReference>
<dbReference type="SUPFAM" id="SSF49313">
    <property type="entry name" value="Cadherin-like"/>
    <property type="match status" value="1"/>
</dbReference>
<evidence type="ECO:0000256" key="4">
    <source>
        <dbReference type="ARBA" id="ARBA00022670"/>
    </source>
</evidence>
<dbReference type="InterPro" id="IPR003886">
    <property type="entry name" value="NIDO_dom"/>
</dbReference>
<dbReference type="Pfam" id="PF06119">
    <property type="entry name" value="NIDO"/>
    <property type="match status" value="1"/>
</dbReference>
<gene>
    <name evidence="10" type="ORF">JL102_19670</name>
</gene>
<dbReference type="Gene3D" id="3.40.50.200">
    <property type="entry name" value="Peptidase S8/S53 domain"/>
    <property type="match status" value="1"/>
</dbReference>
<dbReference type="Pfam" id="PF15780">
    <property type="entry name" value="ASH"/>
    <property type="match status" value="1"/>
</dbReference>
<evidence type="ECO:0000256" key="7">
    <source>
        <dbReference type="PROSITE-ProRule" id="PRU01240"/>
    </source>
</evidence>
<dbReference type="InterPro" id="IPR031549">
    <property type="entry name" value="ASH"/>
</dbReference>
<dbReference type="CDD" id="cd00063">
    <property type="entry name" value="FN3"/>
    <property type="match status" value="1"/>
</dbReference>
<dbReference type="GO" id="GO:0005737">
    <property type="term" value="C:cytoplasm"/>
    <property type="evidence" value="ECO:0007669"/>
    <property type="project" value="UniProtKB-SubCell"/>
</dbReference>
<dbReference type="Proteomes" id="UP000659388">
    <property type="component" value="Unassembled WGS sequence"/>
</dbReference>
<dbReference type="InterPro" id="IPR026444">
    <property type="entry name" value="Secre_tail"/>
</dbReference>
<keyword evidence="4 7" id="KW-0645">Protease</keyword>